<dbReference type="GeneID" id="86882344"/>
<dbReference type="Proteomes" id="UP000237447">
    <property type="component" value="Unassembled WGS sequence"/>
</dbReference>
<evidence type="ECO:0000256" key="1">
    <source>
        <dbReference type="SAM" id="MobiDB-lite"/>
    </source>
</evidence>
<evidence type="ECO:0000313" key="5">
    <source>
        <dbReference type="Proteomes" id="UP001277561"/>
    </source>
</evidence>
<keyword evidence="5" id="KW-1185">Reference proteome</keyword>
<dbReference type="RefSeq" id="WP_103660274.1">
    <property type="nucleotide sequence ID" value="NZ_CP192766.1"/>
</dbReference>
<name>A0AAE5VMG7_9HYPH</name>
<reference evidence="3 4" key="1">
    <citation type="journal article" date="2018" name="Syst. Appl. Microbiol.">
        <title>Agrobacterium rosae sp. nov., isolated from galls on different agricultural crops.</title>
        <authorList>
            <person name="Kuzmanovic N."/>
            <person name="Pulawska J."/>
            <person name="Smalla K."/>
            <person name="Nesme X."/>
        </authorList>
    </citation>
    <scope>NUCLEOTIDE SEQUENCE [LARGE SCALE GENOMIC DNA]</scope>
    <source>
        <strain evidence="3 4">NCPPB 1650</strain>
    </source>
</reference>
<organism evidence="3 4">
    <name type="scientific">Agrobacterium rosae</name>
    <dbReference type="NCBI Taxonomy" id="1972867"/>
    <lineage>
        <taxon>Bacteria</taxon>
        <taxon>Pseudomonadati</taxon>
        <taxon>Pseudomonadota</taxon>
        <taxon>Alphaproteobacteria</taxon>
        <taxon>Hyphomicrobiales</taxon>
        <taxon>Rhizobiaceae</taxon>
        <taxon>Rhizobium/Agrobacterium group</taxon>
        <taxon>Agrobacterium</taxon>
    </lineage>
</organism>
<accession>A0AAE5VMG7</accession>
<evidence type="ECO:0000313" key="4">
    <source>
        <dbReference type="Proteomes" id="UP000237447"/>
    </source>
</evidence>
<comment type="caution">
    <text evidence="3">The sequence shown here is derived from an EMBL/GenBank/DDBJ whole genome shotgun (WGS) entry which is preliminary data.</text>
</comment>
<evidence type="ECO:0000313" key="3">
    <source>
        <dbReference type="EMBL" id="POO49006.1"/>
    </source>
</evidence>
<sequence>MGSTKVKRKANEVAGEIRQALGNTNDNQEMQGRGVAHEAKGHAQQAKGEA</sequence>
<dbReference type="AlphaFoldDB" id="A0AAE5VMG7"/>
<dbReference type="EMBL" id="NXEJ01000012">
    <property type="protein sequence ID" value="POO49006.1"/>
    <property type="molecule type" value="Genomic_DNA"/>
</dbReference>
<dbReference type="SUPFAM" id="SSF69047">
    <property type="entry name" value="Hypothetical protein YjbJ"/>
    <property type="match status" value="1"/>
</dbReference>
<gene>
    <name evidence="3" type="ORF">CPJ18_23910</name>
    <name evidence="2" type="ORF">RMS29_26930</name>
</gene>
<feature type="region of interest" description="Disordered" evidence="1">
    <location>
        <begin position="1"/>
        <end position="50"/>
    </location>
</feature>
<dbReference type="InterPro" id="IPR036629">
    <property type="entry name" value="YjbJ_sf"/>
</dbReference>
<dbReference type="EMBL" id="JAVRAD010000025">
    <property type="protein sequence ID" value="MDX8332837.1"/>
    <property type="molecule type" value="Genomic_DNA"/>
</dbReference>
<proteinExistence type="predicted"/>
<evidence type="ECO:0000313" key="2">
    <source>
        <dbReference type="EMBL" id="MDX8332837.1"/>
    </source>
</evidence>
<feature type="compositionally biased region" description="Polar residues" evidence="1">
    <location>
        <begin position="21"/>
        <end position="30"/>
    </location>
</feature>
<reference evidence="2 5" key="2">
    <citation type="journal article" date="2023" name="Phytobiomes J">
        <title>Deciphering the key players within the bacterial microbiota associated with aerial crown gall tumors on rhododendron: Insights into the gallobiome.</title>
        <authorList>
            <person name="Kuzmanovic N."/>
            <person name="Nesme J."/>
            <person name="Wolf J."/>
            <person name="Neumann-Schaal M."/>
            <person name="Petersen J."/>
            <person name="Fernandez-Gnecco G."/>
            <person name="Sproeer C."/>
            <person name="Bunk B."/>
            <person name="Overmann J."/>
            <person name="Sorensen S.J."/>
            <person name="Idczak E."/>
            <person name="Smalla K."/>
        </authorList>
    </citation>
    <scope>NUCLEOTIDE SEQUENCE [LARGE SCALE GENOMIC DNA]</scope>
    <source>
        <strain evidence="2">Rho-14.1</strain>
        <strain evidence="5">rho-14.1</strain>
    </source>
</reference>
<dbReference type="Proteomes" id="UP001277561">
    <property type="component" value="Unassembled WGS sequence"/>
</dbReference>
<protein>
    <submittedName>
        <fullName evidence="3">CsbD family protein</fullName>
    </submittedName>
</protein>